<accession>A0A1G8HXB8</accession>
<dbReference type="AlphaFoldDB" id="A0A1G8HXB8"/>
<keyword evidence="2" id="KW-1185">Reference proteome</keyword>
<dbReference type="Proteomes" id="UP000198923">
    <property type="component" value="Unassembled WGS sequence"/>
</dbReference>
<gene>
    <name evidence="1" type="ORF">SAMN05421505_13441</name>
</gene>
<organism evidence="1 2">
    <name type="scientific">Sinosporangium album</name>
    <dbReference type="NCBI Taxonomy" id="504805"/>
    <lineage>
        <taxon>Bacteria</taxon>
        <taxon>Bacillati</taxon>
        <taxon>Actinomycetota</taxon>
        <taxon>Actinomycetes</taxon>
        <taxon>Streptosporangiales</taxon>
        <taxon>Streptosporangiaceae</taxon>
        <taxon>Sinosporangium</taxon>
    </lineage>
</organism>
<sequence length="77" mass="8716">MSADDTEETLALDWLEGSLEELLAVKADAHARGMHELVWPFSEALRALFLHRRCYRAWDEVTALALASARASEEDTR</sequence>
<name>A0A1G8HXB8_9ACTN</name>
<dbReference type="RefSeq" id="WP_093174161.1">
    <property type="nucleotide sequence ID" value="NZ_FNCN01000034.1"/>
</dbReference>
<proteinExistence type="predicted"/>
<dbReference type="STRING" id="504805.SAMN05421505_13441"/>
<protein>
    <submittedName>
        <fullName evidence="1">Uncharacterized protein</fullName>
    </submittedName>
</protein>
<evidence type="ECO:0000313" key="2">
    <source>
        <dbReference type="Proteomes" id="UP000198923"/>
    </source>
</evidence>
<dbReference type="EMBL" id="FNCN01000034">
    <property type="protein sequence ID" value="SDI11161.1"/>
    <property type="molecule type" value="Genomic_DNA"/>
</dbReference>
<evidence type="ECO:0000313" key="1">
    <source>
        <dbReference type="EMBL" id="SDI11161.1"/>
    </source>
</evidence>
<reference evidence="1 2" key="1">
    <citation type="submission" date="2016-10" db="EMBL/GenBank/DDBJ databases">
        <authorList>
            <person name="de Groot N.N."/>
        </authorList>
    </citation>
    <scope>NUCLEOTIDE SEQUENCE [LARGE SCALE GENOMIC DNA]</scope>
    <source>
        <strain evidence="1 2">CPCC 201354</strain>
    </source>
</reference>